<keyword evidence="2" id="KW-0472">Membrane</keyword>
<evidence type="ECO:0000313" key="4">
    <source>
        <dbReference type="Proteomes" id="UP000054558"/>
    </source>
</evidence>
<feature type="compositionally biased region" description="Polar residues" evidence="1">
    <location>
        <begin position="32"/>
        <end position="41"/>
    </location>
</feature>
<accession>A0A1Y1IE59</accession>
<dbReference type="AlphaFoldDB" id="A0A1Y1IE59"/>
<proteinExistence type="predicted"/>
<gene>
    <name evidence="3" type="ORF">KFL_003500030</name>
</gene>
<dbReference type="OMA" id="YAMTREP"/>
<keyword evidence="2" id="KW-1133">Transmembrane helix</keyword>
<feature type="transmembrane region" description="Helical" evidence="2">
    <location>
        <begin position="70"/>
        <end position="89"/>
    </location>
</feature>
<reference evidence="3 4" key="1">
    <citation type="journal article" date="2014" name="Nat. Commun.">
        <title>Klebsormidium flaccidum genome reveals primary factors for plant terrestrial adaptation.</title>
        <authorList>
            <person name="Hori K."/>
            <person name="Maruyama F."/>
            <person name="Fujisawa T."/>
            <person name="Togashi T."/>
            <person name="Yamamoto N."/>
            <person name="Seo M."/>
            <person name="Sato S."/>
            <person name="Yamada T."/>
            <person name="Mori H."/>
            <person name="Tajima N."/>
            <person name="Moriyama T."/>
            <person name="Ikeuchi M."/>
            <person name="Watanabe M."/>
            <person name="Wada H."/>
            <person name="Kobayashi K."/>
            <person name="Saito M."/>
            <person name="Masuda T."/>
            <person name="Sasaki-Sekimoto Y."/>
            <person name="Mashiguchi K."/>
            <person name="Awai K."/>
            <person name="Shimojima M."/>
            <person name="Masuda S."/>
            <person name="Iwai M."/>
            <person name="Nobusawa T."/>
            <person name="Narise T."/>
            <person name="Kondo S."/>
            <person name="Saito H."/>
            <person name="Sato R."/>
            <person name="Murakawa M."/>
            <person name="Ihara Y."/>
            <person name="Oshima-Yamada Y."/>
            <person name="Ohtaka K."/>
            <person name="Satoh M."/>
            <person name="Sonobe K."/>
            <person name="Ishii M."/>
            <person name="Ohtani R."/>
            <person name="Kanamori-Sato M."/>
            <person name="Honoki R."/>
            <person name="Miyazaki D."/>
            <person name="Mochizuki H."/>
            <person name="Umetsu J."/>
            <person name="Higashi K."/>
            <person name="Shibata D."/>
            <person name="Kamiya Y."/>
            <person name="Sato N."/>
            <person name="Nakamura Y."/>
            <person name="Tabata S."/>
            <person name="Ida S."/>
            <person name="Kurokawa K."/>
            <person name="Ohta H."/>
        </authorList>
    </citation>
    <scope>NUCLEOTIDE SEQUENCE [LARGE SCALE GENOMIC DNA]</scope>
    <source>
        <strain evidence="3 4">NIES-2285</strain>
    </source>
</reference>
<evidence type="ECO:0000313" key="3">
    <source>
        <dbReference type="EMBL" id="GAQ87391.1"/>
    </source>
</evidence>
<organism evidence="3 4">
    <name type="scientific">Klebsormidium nitens</name>
    <name type="common">Green alga</name>
    <name type="synonym">Ulothrix nitens</name>
    <dbReference type="NCBI Taxonomy" id="105231"/>
    <lineage>
        <taxon>Eukaryota</taxon>
        <taxon>Viridiplantae</taxon>
        <taxon>Streptophyta</taxon>
        <taxon>Klebsormidiophyceae</taxon>
        <taxon>Klebsormidiales</taxon>
        <taxon>Klebsormidiaceae</taxon>
        <taxon>Klebsormidium</taxon>
    </lineage>
</organism>
<feature type="region of interest" description="Disordered" evidence="1">
    <location>
        <begin position="32"/>
        <end position="53"/>
    </location>
</feature>
<keyword evidence="2" id="KW-0812">Transmembrane</keyword>
<keyword evidence="4" id="KW-1185">Reference proteome</keyword>
<dbReference type="EMBL" id="DF237299">
    <property type="protein sequence ID" value="GAQ87391.1"/>
    <property type="molecule type" value="Genomic_DNA"/>
</dbReference>
<sequence length="170" mass="18834">MACREGMQRYILQLSRLRLREGKWMDARRTLHSSQVNSPANGTPPFRQPPVSRAEEAVIPPPKSQGGGPFLLLSAAVCVAAGAGLYYTFYVDPASGHQALAPADPPTSPVSLLEPAKLSAQDEMILKRDMLRAELEHLRTQKRTKYVDAKKREIKDELKDLDGRIRKASA</sequence>
<evidence type="ECO:0000256" key="2">
    <source>
        <dbReference type="SAM" id="Phobius"/>
    </source>
</evidence>
<evidence type="ECO:0000256" key="1">
    <source>
        <dbReference type="SAM" id="MobiDB-lite"/>
    </source>
</evidence>
<protein>
    <submittedName>
        <fullName evidence="3">Uncharacterized protein</fullName>
    </submittedName>
</protein>
<name>A0A1Y1IE59_KLENI</name>
<dbReference type="Proteomes" id="UP000054558">
    <property type="component" value="Unassembled WGS sequence"/>
</dbReference>